<name>A0A841GIA8_9BACT</name>
<keyword evidence="5" id="KW-1185">Reference proteome</keyword>
<feature type="binding site" evidence="1">
    <location>
        <position position="81"/>
    </location>
    <ligand>
        <name>Ni(2+)</name>
        <dbReference type="ChEBI" id="CHEBI:49786"/>
    </ligand>
</feature>
<dbReference type="Proteomes" id="UP000555828">
    <property type="component" value="Unassembled WGS sequence"/>
</dbReference>
<evidence type="ECO:0000259" key="3">
    <source>
        <dbReference type="Pfam" id="PF08279"/>
    </source>
</evidence>
<dbReference type="InterPro" id="IPR035922">
    <property type="entry name" value="3H_dom_sf"/>
</dbReference>
<reference evidence="4 5" key="1">
    <citation type="submission" date="2020-08" db="EMBL/GenBank/DDBJ databases">
        <title>Genomic Encyclopedia of Type Strains, Phase IV (KMG-IV): sequencing the most valuable type-strain genomes for metagenomic binning, comparative biology and taxonomic classification.</title>
        <authorList>
            <person name="Goeker M."/>
        </authorList>
    </citation>
    <scope>NUCLEOTIDE SEQUENCE [LARGE SCALE GENOMIC DNA]</scope>
    <source>
        <strain evidence="4 5">DSM 13481</strain>
    </source>
</reference>
<organism evidence="4 5">
    <name type="scientific">Thermosipho japonicus</name>
    <dbReference type="NCBI Taxonomy" id="90323"/>
    <lineage>
        <taxon>Bacteria</taxon>
        <taxon>Thermotogati</taxon>
        <taxon>Thermotogota</taxon>
        <taxon>Thermotogae</taxon>
        <taxon>Thermotogales</taxon>
        <taxon>Fervidobacteriaceae</taxon>
        <taxon>Thermosipho</taxon>
    </lineage>
</organism>
<evidence type="ECO:0000313" key="5">
    <source>
        <dbReference type="Proteomes" id="UP000555828"/>
    </source>
</evidence>
<feature type="binding site" evidence="1">
    <location>
        <position position="140"/>
    </location>
    <ligand>
        <name>Ni(2+)</name>
        <dbReference type="ChEBI" id="CHEBI:49786"/>
    </ligand>
</feature>
<dbReference type="InterPro" id="IPR013196">
    <property type="entry name" value="HTH_11"/>
</dbReference>
<evidence type="ECO:0000313" key="4">
    <source>
        <dbReference type="EMBL" id="MBB6063456.1"/>
    </source>
</evidence>
<dbReference type="InterPro" id="IPR004173">
    <property type="entry name" value="3H_domain"/>
</dbReference>
<dbReference type="InterPro" id="IPR036388">
    <property type="entry name" value="WH-like_DNA-bd_sf"/>
</dbReference>
<dbReference type="PIRSF" id="PIRSF037847">
    <property type="entry name" value="NiaR"/>
    <property type="match status" value="1"/>
</dbReference>
<dbReference type="InterPro" id="IPR026043">
    <property type="entry name" value="NadR"/>
</dbReference>
<accession>A0A841GIA8</accession>
<feature type="domain" description="3H" evidence="2">
    <location>
        <begin position="69"/>
        <end position="161"/>
    </location>
</feature>
<keyword evidence="1" id="KW-0479">Metal-binding</keyword>
<dbReference type="SUPFAM" id="SSF46785">
    <property type="entry name" value="Winged helix' DNA-binding domain"/>
    <property type="match status" value="1"/>
</dbReference>
<comment type="caution">
    <text evidence="4">The sequence shown here is derived from an EMBL/GenBank/DDBJ whole genome shotgun (WGS) entry which is preliminary data.</text>
</comment>
<proteinExistence type="predicted"/>
<gene>
    <name evidence="4" type="ORF">HNP65_001927</name>
</gene>
<feature type="binding site" evidence="1">
    <location>
        <position position="73"/>
    </location>
    <ligand>
        <name>Ni(2+)</name>
        <dbReference type="ChEBI" id="CHEBI:49786"/>
    </ligand>
</feature>
<dbReference type="Gene3D" id="1.10.10.10">
    <property type="entry name" value="Winged helix-like DNA-binding domain superfamily/Winged helix DNA-binding domain"/>
    <property type="match status" value="1"/>
</dbReference>
<dbReference type="RefSeq" id="WP_184620026.1">
    <property type="nucleotide sequence ID" value="NZ_JACHEX010000008.1"/>
</dbReference>
<sequence>MKERLKKILSILENSSKPVKGRDLAEILKVSRQVIVQDISVLKTKGYKIYSTREGYILEKKKDVVRKMVAVKHSEDEIYDELLKIVKAGGKVIDVIVEHPLYGEIKGRLDIETMDDISKFMALMESSNATPLLKLSGGVHIHTIEAPNKKIMNDVLDAISKYLLGVEK</sequence>
<dbReference type="Gene3D" id="3.30.1340.20">
    <property type="entry name" value="3H domain"/>
    <property type="match status" value="1"/>
</dbReference>
<dbReference type="GO" id="GO:0046872">
    <property type="term" value="F:metal ion binding"/>
    <property type="evidence" value="ECO:0007669"/>
    <property type="project" value="UniProtKB-KW"/>
</dbReference>
<feature type="binding site" evidence="1">
    <location>
        <position position="142"/>
    </location>
    <ligand>
        <name>Ni(2+)</name>
        <dbReference type="ChEBI" id="CHEBI:49786"/>
    </ligand>
</feature>
<evidence type="ECO:0008006" key="6">
    <source>
        <dbReference type="Google" id="ProtNLM"/>
    </source>
</evidence>
<dbReference type="PANTHER" id="PTHR40068">
    <property type="entry name" value="TRANSCRIPTION REPRESSOR NIAR-RELATED"/>
    <property type="match status" value="1"/>
</dbReference>
<dbReference type="PANTHER" id="PTHR40068:SF1">
    <property type="entry name" value="TRANSCRIPTION REPRESSOR NIAR-RELATED"/>
    <property type="match status" value="1"/>
</dbReference>
<dbReference type="AlphaFoldDB" id="A0A841GIA8"/>
<protein>
    <recommendedName>
        <fullName evidence="6">Transcription repressor NadR</fullName>
    </recommendedName>
</protein>
<feature type="domain" description="Helix-turn-helix type 11" evidence="3">
    <location>
        <begin position="4"/>
        <end position="57"/>
    </location>
</feature>
<dbReference type="Pfam" id="PF02829">
    <property type="entry name" value="3H"/>
    <property type="match status" value="1"/>
</dbReference>
<evidence type="ECO:0000256" key="1">
    <source>
        <dbReference type="PIRSR" id="PIRSR037847-1"/>
    </source>
</evidence>
<keyword evidence="1" id="KW-0533">Nickel</keyword>
<dbReference type="InterPro" id="IPR036390">
    <property type="entry name" value="WH_DNA-bd_sf"/>
</dbReference>
<dbReference type="EMBL" id="JACHEX010000008">
    <property type="protein sequence ID" value="MBB6063456.1"/>
    <property type="molecule type" value="Genomic_DNA"/>
</dbReference>
<dbReference type="Pfam" id="PF08279">
    <property type="entry name" value="HTH_11"/>
    <property type="match status" value="1"/>
</dbReference>
<evidence type="ECO:0000259" key="2">
    <source>
        <dbReference type="Pfam" id="PF02829"/>
    </source>
</evidence>
<dbReference type="SUPFAM" id="SSF75500">
    <property type="entry name" value="Putative transcriptional regulator TM1602, C-terminal domain"/>
    <property type="match status" value="1"/>
</dbReference>